<dbReference type="InterPro" id="IPR058163">
    <property type="entry name" value="LysR-type_TF_proteobact-type"/>
</dbReference>
<evidence type="ECO:0000313" key="3">
    <source>
        <dbReference type="EMBL" id="EFH09529.1"/>
    </source>
</evidence>
<dbReference type="PANTHER" id="PTHR30537">
    <property type="entry name" value="HTH-TYPE TRANSCRIPTIONAL REGULATOR"/>
    <property type="match status" value="1"/>
</dbReference>
<protein>
    <recommendedName>
        <fullName evidence="2">LysR substrate-binding domain-containing protein</fullName>
    </recommendedName>
</protein>
<name>D5RT41_9PROT</name>
<sequence>MQRQHAVAPLGDGGGQFHRVLELRRLAVFGLHHMGGVASAPGESGRTAKGSAAQRGRTSRAASAAIISASATVSAPSASLKALCRPSRVTVTGSDTALALARLGYGLVQAPRYGMAADFAAGTLAEVLPDYPPSAIPVSALYPQSRPLSPRVRVFVDWLVQIFRPYRG</sequence>
<comment type="caution">
    <text evidence="3">The sequence shown here is derived from an EMBL/GenBank/DDBJ whole genome shotgun (WGS) entry which is preliminary data.</text>
</comment>
<evidence type="ECO:0000259" key="2">
    <source>
        <dbReference type="Pfam" id="PF03466"/>
    </source>
</evidence>
<dbReference type="GO" id="GO:0006351">
    <property type="term" value="P:DNA-templated transcription"/>
    <property type="evidence" value="ECO:0007669"/>
    <property type="project" value="TreeGrafter"/>
</dbReference>
<keyword evidence="4" id="KW-1185">Reference proteome</keyword>
<accession>D5RT41</accession>
<dbReference type="EMBL" id="ADVL01000777">
    <property type="protein sequence ID" value="EFH09529.1"/>
    <property type="molecule type" value="Genomic_DNA"/>
</dbReference>
<dbReference type="Gene3D" id="3.40.190.290">
    <property type="match status" value="1"/>
</dbReference>
<dbReference type="PANTHER" id="PTHR30537:SF72">
    <property type="entry name" value="LYSR FAMILY TRANSCRIPTIONAL REGULATOR"/>
    <property type="match status" value="1"/>
</dbReference>
<dbReference type="GO" id="GO:0043565">
    <property type="term" value="F:sequence-specific DNA binding"/>
    <property type="evidence" value="ECO:0007669"/>
    <property type="project" value="TreeGrafter"/>
</dbReference>
<reference evidence="3 4" key="1">
    <citation type="submission" date="2010-04" db="EMBL/GenBank/DDBJ databases">
        <authorList>
            <person name="Qin X."/>
            <person name="Bachman B."/>
            <person name="Battles P."/>
            <person name="Bell A."/>
            <person name="Bess C."/>
            <person name="Bickham C."/>
            <person name="Chaboub L."/>
            <person name="Chen D."/>
            <person name="Coyle M."/>
            <person name="Deiros D.R."/>
            <person name="Dinh H."/>
            <person name="Forbes L."/>
            <person name="Fowler G."/>
            <person name="Francisco L."/>
            <person name="Fu Q."/>
            <person name="Gubbala S."/>
            <person name="Hale W."/>
            <person name="Han Y."/>
            <person name="Hemphill L."/>
            <person name="Highlander S.K."/>
            <person name="Hirani K."/>
            <person name="Hogues M."/>
            <person name="Jackson L."/>
            <person name="Jakkamsetti A."/>
            <person name="Javaid M."/>
            <person name="Jiang H."/>
            <person name="Korchina V."/>
            <person name="Kovar C."/>
            <person name="Lara F."/>
            <person name="Lee S."/>
            <person name="Mata R."/>
            <person name="Mathew T."/>
            <person name="Moen C."/>
            <person name="Morales K."/>
            <person name="Munidasa M."/>
            <person name="Nazareth L."/>
            <person name="Ngo R."/>
            <person name="Nguyen L."/>
            <person name="Okwuonu G."/>
            <person name="Ongeri F."/>
            <person name="Patil S."/>
            <person name="Petrosino J."/>
            <person name="Pham C."/>
            <person name="Pham P."/>
            <person name="Pu L.-L."/>
            <person name="Puazo M."/>
            <person name="Raj R."/>
            <person name="Reid J."/>
            <person name="Rouhana J."/>
            <person name="Saada N."/>
            <person name="Shang Y."/>
            <person name="Simmons D."/>
            <person name="Thornton R."/>
            <person name="Warren J."/>
            <person name="Weissenberger G."/>
            <person name="Zhang J."/>
            <person name="Zhang L."/>
            <person name="Zhou C."/>
            <person name="Zhu D."/>
            <person name="Muzny D."/>
            <person name="Worley K."/>
            <person name="Gibbs R."/>
        </authorList>
    </citation>
    <scope>NUCLEOTIDE SEQUENCE [LARGE SCALE GENOMIC DNA]</scope>
    <source>
        <strain evidence="3 4">ATCC 49957</strain>
    </source>
</reference>
<evidence type="ECO:0000313" key="4">
    <source>
        <dbReference type="Proteomes" id="UP000005324"/>
    </source>
</evidence>
<feature type="domain" description="LysR substrate-binding" evidence="2">
    <location>
        <begin position="87"/>
        <end position="161"/>
    </location>
</feature>
<evidence type="ECO:0000256" key="1">
    <source>
        <dbReference type="ARBA" id="ARBA00009437"/>
    </source>
</evidence>
<proteinExistence type="inferred from homology"/>
<dbReference type="GO" id="GO:0003700">
    <property type="term" value="F:DNA-binding transcription factor activity"/>
    <property type="evidence" value="ECO:0007669"/>
    <property type="project" value="TreeGrafter"/>
</dbReference>
<dbReference type="InterPro" id="IPR005119">
    <property type="entry name" value="LysR_subst-bd"/>
</dbReference>
<organism evidence="3 4">
    <name type="scientific">Pseudoroseomonas cervicalis ATCC 49957</name>
    <dbReference type="NCBI Taxonomy" id="525371"/>
    <lineage>
        <taxon>Bacteria</taxon>
        <taxon>Pseudomonadati</taxon>
        <taxon>Pseudomonadota</taxon>
        <taxon>Alphaproteobacteria</taxon>
        <taxon>Acetobacterales</taxon>
        <taxon>Roseomonadaceae</taxon>
        <taxon>Roseomonas</taxon>
    </lineage>
</organism>
<dbReference type="AlphaFoldDB" id="D5RT41"/>
<dbReference type="HOGENOM" id="CLU_1585262_0_0_5"/>
<dbReference type="Proteomes" id="UP000005324">
    <property type="component" value="Unassembled WGS sequence"/>
</dbReference>
<gene>
    <name evidence="3" type="ORF">HMPREF0731_4253</name>
</gene>
<dbReference type="Pfam" id="PF03466">
    <property type="entry name" value="LysR_substrate"/>
    <property type="match status" value="1"/>
</dbReference>
<dbReference type="OrthoDB" id="9812435at2"/>
<comment type="similarity">
    <text evidence="1">Belongs to the LysR transcriptional regulatory family.</text>
</comment>
<dbReference type="SUPFAM" id="SSF53850">
    <property type="entry name" value="Periplasmic binding protein-like II"/>
    <property type="match status" value="1"/>
</dbReference>